<evidence type="ECO:0000256" key="7">
    <source>
        <dbReference type="RuleBase" id="RU363032"/>
    </source>
</evidence>
<feature type="transmembrane region" description="Helical" evidence="7">
    <location>
        <begin position="82"/>
        <end position="110"/>
    </location>
</feature>
<evidence type="ECO:0000256" key="1">
    <source>
        <dbReference type="ARBA" id="ARBA00004651"/>
    </source>
</evidence>
<dbReference type="Pfam" id="PF00528">
    <property type="entry name" value="BPD_transp_1"/>
    <property type="match status" value="1"/>
</dbReference>
<feature type="transmembrane region" description="Helical" evidence="7">
    <location>
        <begin position="269"/>
        <end position="290"/>
    </location>
</feature>
<dbReference type="GO" id="GO:0055085">
    <property type="term" value="P:transmembrane transport"/>
    <property type="evidence" value="ECO:0007669"/>
    <property type="project" value="InterPro"/>
</dbReference>
<evidence type="ECO:0000313" key="10">
    <source>
        <dbReference type="Proteomes" id="UP000597444"/>
    </source>
</evidence>
<dbReference type="InterPro" id="IPR000515">
    <property type="entry name" value="MetI-like"/>
</dbReference>
<feature type="transmembrane region" description="Helical" evidence="7">
    <location>
        <begin position="154"/>
        <end position="174"/>
    </location>
</feature>
<comment type="similarity">
    <text evidence="7">Belongs to the binding-protein-dependent transport system permease family.</text>
</comment>
<keyword evidence="4 7" id="KW-0812">Transmembrane</keyword>
<evidence type="ECO:0000313" key="9">
    <source>
        <dbReference type="EMBL" id="GHO96868.1"/>
    </source>
</evidence>
<feature type="transmembrane region" description="Helical" evidence="7">
    <location>
        <begin position="122"/>
        <end position="142"/>
    </location>
</feature>
<accession>A0A8J3IQQ8</accession>
<dbReference type="PROSITE" id="PS50928">
    <property type="entry name" value="ABC_TM1"/>
    <property type="match status" value="1"/>
</dbReference>
<dbReference type="CDD" id="cd06261">
    <property type="entry name" value="TM_PBP2"/>
    <property type="match status" value="1"/>
</dbReference>
<evidence type="ECO:0000256" key="5">
    <source>
        <dbReference type="ARBA" id="ARBA00022989"/>
    </source>
</evidence>
<reference evidence="9" key="1">
    <citation type="submission" date="2020-10" db="EMBL/GenBank/DDBJ databases">
        <title>Taxonomic study of unclassified bacteria belonging to the class Ktedonobacteria.</title>
        <authorList>
            <person name="Yabe S."/>
            <person name="Wang C.M."/>
            <person name="Zheng Y."/>
            <person name="Sakai Y."/>
            <person name="Cavaletti L."/>
            <person name="Monciardini P."/>
            <person name="Donadio S."/>
        </authorList>
    </citation>
    <scope>NUCLEOTIDE SEQUENCE</scope>
    <source>
        <strain evidence="9">ID150040</strain>
    </source>
</reference>
<dbReference type="Proteomes" id="UP000597444">
    <property type="component" value="Unassembled WGS sequence"/>
</dbReference>
<keyword evidence="5 7" id="KW-1133">Transmembrane helix</keyword>
<name>A0A8J3IQQ8_9CHLR</name>
<keyword evidence="10" id="KW-1185">Reference proteome</keyword>
<keyword evidence="2 7" id="KW-0813">Transport</keyword>
<dbReference type="InterPro" id="IPR035906">
    <property type="entry name" value="MetI-like_sf"/>
</dbReference>
<comment type="caution">
    <text evidence="9">The sequence shown here is derived from an EMBL/GenBank/DDBJ whole genome shotgun (WGS) entry which is preliminary data.</text>
</comment>
<protein>
    <submittedName>
        <fullName evidence="9">ABC transporter permease</fullName>
    </submittedName>
</protein>
<organism evidence="9 10">
    <name type="scientific">Reticulibacter mediterranei</name>
    <dbReference type="NCBI Taxonomy" id="2778369"/>
    <lineage>
        <taxon>Bacteria</taxon>
        <taxon>Bacillati</taxon>
        <taxon>Chloroflexota</taxon>
        <taxon>Ktedonobacteria</taxon>
        <taxon>Ktedonobacterales</taxon>
        <taxon>Reticulibacteraceae</taxon>
        <taxon>Reticulibacter</taxon>
    </lineage>
</organism>
<feature type="domain" description="ABC transmembrane type-1" evidence="8">
    <location>
        <begin position="87"/>
        <end position="290"/>
    </location>
</feature>
<evidence type="ECO:0000256" key="6">
    <source>
        <dbReference type="ARBA" id="ARBA00023136"/>
    </source>
</evidence>
<keyword evidence="3" id="KW-1003">Cell membrane</keyword>
<evidence type="ECO:0000256" key="3">
    <source>
        <dbReference type="ARBA" id="ARBA00022475"/>
    </source>
</evidence>
<proteinExistence type="inferred from homology"/>
<dbReference type="SUPFAM" id="SSF161098">
    <property type="entry name" value="MetI-like"/>
    <property type="match status" value="1"/>
</dbReference>
<dbReference type="Gene3D" id="1.10.3720.10">
    <property type="entry name" value="MetI-like"/>
    <property type="match status" value="1"/>
</dbReference>
<keyword evidence="6 7" id="KW-0472">Membrane</keyword>
<dbReference type="PANTHER" id="PTHR43744:SF9">
    <property type="entry name" value="POLYGALACTURONAN_RHAMNOGALACTURONAN TRANSPORT SYSTEM PERMEASE PROTEIN YTCP"/>
    <property type="match status" value="1"/>
</dbReference>
<evidence type="ECO:0000256" key="2">
    <source>
        <dbReference type="ARBA" id="ARBA00022448"/>
    </source>
</evidence>
<dbReference type="EMBL" id="BNJK01000001">
    <property type="protein sequence ID" value="GHO96868.1"/>
    <property type="molecule type" value="Genomic_DNA"/>
</dbReference>
<dbReference type="RefSeq" id="WP_220207461.1">
    <property type="nucleotide sequence ID" value="NZ_BNJK01000001.1"/>
</dbReference>
<sequence length="305" mass="33710">MQTNTPLETQAEMPVWASRQPSLVRWLLTSFMVILAVVMIFPFLYILSTSFASFQDTTASGILLLPRHPTLDGYKWLWNGGVILPAFGVSILVTAAATLIGVLLTATLAYGLSLRGLPGSKFFLWVVVLTMLISAGLIPNYLLMRQLSLLDTLWALILPGAMSGFNVIVMRQFFVNVPQELIDCARIDGANDWQVLWHIMMPLSKAVIAVIALFTAVAQWNNFFRAILYLSDSRLYPLSLIVRMLVLQGQTPTDQMSNLSTNTAPPPELALQMAAVVVTTIPILLIYPFLQRHFTKGVLTGSIKG</sequence>
<feature type="transmembrane region" description="Helical" evidence="7">
    <location>
        <begin position="23"/>
        <end position="47"/>
    </location>
</feature>
<feature type="transmembrane region" description="Helical" evidence="7">
    <location>
        <begin position="195"/>
        <end position="220"/>
    </location>
</feature>
<evidence type="ECO:0000256" key="4">
    <source>
        <dbReference type="ARBA" id="ARBA00022692"/>
    </source>
</evidence>
<dbReference type="GO" id="GO:0005886">
    <property type="term" value="C:plasma membrane"/>
    <property type="evidence" value="ECO:0007669"/>
    <property type="project" value="UniProtKB-SubCell"/>
</dbReference>
<evidence type="ECO:0000259" key="8">
    <source>
        <dbReference type="PROSITE" id="PS50928"/>
    </source>
</evidence>
<gene>
    <name evidence="9" type="ORF">KSF_069160</name>
</gene>
<dbReference type="PANTHER" id="PTHR43744">
    <property type="entry name" value="ABC TRANSPORTER PERMEASE PROTEIN MG189-RELATED-RELATED"/>
    <property type="match status" value="1"/>
</dbReference>
<comment type="subcellular location">
    <subcellularLocation>
        <location evidence="1 7">Cell membrane</location>
        <topology evidence="1 7">Multi-pass membrane protein</topology>
    </subcellularLocation>
</comment>
<dbReference type="AlphaFoldDB" id="A0A8J3IQQ8"/>